<gene>
    <name evidence="2" type="ORF">DAT39_019451</name>
</gene>
<dbReference type="AlphaFoldDB" id="A0A8J4U0W8"/>
<reference evidence="2" key="1">
    <citation type="submission" date="2020-07" db="EMBL/GenBank/DDBJ databases">
        <title>Clarias magur genome sequencing, assembly and annotation.</title>
        <authorList>
            <person name="Kushwaha B."/>
            <person name="Kumar R."/>
            <person name="Das P."/>
            <person name="Joshi C.G."/>
            <person name="Kumar D."/>
            <person name="Nagpure N.S."/>
            <person name="Pandey M."/>
            <person name="Agarwal S."/>
            <person name="Srivastava S."/>
            <person name="Singh M."/>
            <person name="Sahoo L."/>
            <person name="Jayasankar P."/>
            <person name="Meher P.K."/>
            <person name="Koringa P.G."/>
            <person name="Iquebal M.A."/>
            <person name="Das S.P."/>
            <person name="Bit A."/>
            <person name="Patnaik S."/>
            <person name="Patel N."/>
            <person name="Shah T.M."/>
            <person name="Hinsu A."/>
            <person name="Jena J.K."/>
        </authorList>
    </citation>
    <scope>NUCLEOTIDE SEQUENCE</scope>
    <source>
        <strain evidence="2">CIFAMagur01</strain>
        <tissue evidence="2">Testis</tissue>
    </source>
</reference>
<name>A0A8J4U0W8_CLAMG</name>
<evidence type="ECO:0000313" key="2">
    <source>
        <dbReference type="EMBL" id="KAF5890847.1"/>
    </source>
</evidence>
<organism evidence="2 3">
    <name type="scientific">Clarias magur</name>
    <name type="common">Asian catfish</name>
    <name type="synonym">Macropteronotus magur</name>
    <dbReference type="NCBI Taxonomy" id="1594786"/>
    <lineage>
        <taxon>Eukaryota</taxon>
        <taxon>Metazoa</taxon>
        <taxon>Chordata</taxon>
        <taxon>Craniata</taxon>
        <taxon>Vertebrata</taxon>
        <taxon>Euteleostomi</taxon>
        <taxon>Actinopterygii</taxon>
        <taxon>Neopterygii</taxon>
        <taxon>Teleostei</taxon>
        <taxon>Ostariophysi</taxon>
        <taxon>Siluriformes</taxon>
        <taxon>Clariidae</taxon>
        <taxon>Clarias</taxon>
    </lineage>
</organism>
<keyword evidence="3" id="KW-1185">Reference proteome</keyword>
<proteinExistence type="predicted"/>
<comment type="caution">
    <text evidence="2">The sequence shown here is derived from an EMBL/GenBank/DDBJ whole genome shotgun (WGS) entry which is preliminary data.</text>
</comment>
<feature type="compositionally biased region" description="Basic and acidic residues" evidence="1">
    <location>
        <begin position="54"/>
        <end position="68"/>
    </location>
</feature>
<protein>
    <submittedName>
        <fullName evidence="2">Calponin homology domain-containing protein DDB_G0272472-like isoform X3</fullName>
    </submittedName>
</protein>
<dbReference type="Proteomes" id="UP000727407">
    <property type="component" value="Unassembled WGS sequence"/>
</dbReference>
<feature type="region of interest" description="Disordered" evidence="1">
    <location>
        <begin position="1"/>
        <end position="112"/>
    </location>
</feature>
<accession>A0A8J4U0W8</accession>
<evidence type="ECO:0000313" key="3">
    <source>
        <dbReference type="Proteomes" id="UP000727407"/>
    </source>
</evidence>
<sequence>MNRDKELETSKNKLETLGKELQDKKRQLEEMVVQGQNKTELEEKNKEHKKKKTQLKEEDRLPDEKTEQLQEQTDPESSAPIRRSSSKEIIPPSLSEETQAEAPVSMAKDDTK</sequence>
<dbReference type="EMBL" id="QNUK01000644">
    <property type="protein sequence ID" value="KAF5890847.1"/>
    <property type="molecule type" value="Genomic_DNA"/>
</dbReference>
<feature type="non-terminal residue" evidence="2">
    <location>
        <position position="112"/>
    </location>
</feature>
<evidence type="ECO:0000256" key="1">
    <source>
        <dbReference type="SAM" id="MobiDB-lite"/>
    </source>
</evidence>
<feature type="compositionally biased region" description="Basic and acidic residues" evidence="1">
    <location>
        <begin position="1"/>
        <end position="29"/>
    </location>
</feature>